<name>A0A0R3WXE9_HYDTA</name>
<organism evidence="5">
    <name type="scientific">Hydatigena taeniaeformis</name>
    <name type="common">Feline tapeworm</name>
    <name type="synonym">Taenia taeniaeformis</name>
    <dbReference type="NCBI Taxonomy" id="6205"/>
    <lineage>
        <taxon>Eukaryota</taxon>
        <taxon>Metazoa</taxon>
        <taxon>Spiralia</taxon>
        <taxon>Lophotrochozoa</taxon>
        <taxon>Platyhelminthes</taxon>
        <taxon>Cestoda</taxon>
        <taxon>Eucestoda</taxon>
        <taxon>Cyclophyllidea</taxon>
        <taxon>Taeniidae</taxon>
        <taxon>Hydatigera</taxon>
    </lineage>
</organism>
<dbReference type="STRING" id="6205.A0A0R3WXE9"/>
<evidence type="ECO:0000313" key="4">
    <source>
        <dbReference type="Proteomes" id="UP000274429"/>
    </source>
</evidence>
<dbReference type="EMBL" id="UYWX01007455">
    <property type="protein sequence ID" value="VDM26953.1"/>
    <property type="molecule type" value="Genomic_DNA"/>
</dbReference>
<sequence>MGAVMPIVVSIFTPLPLAGILVGQMVSKKTLSCRRKRERKGKENEMSLTEGARKPLTTPEIANNDDDDDDDDGEEVDAELERGGD</sequence>
<proteinExistence type="predicted"/>
<dbReference type="WBParaSite" id="TTAC_0000543901-mRNA-1">
    <property type="protein sequence ID" value="TTAC_0000543901-mRNA-1"/>
    <property type="gene ID" value="TTAC_0000543901"/>
</dbReference>
<feature type="transmembrane region" description="Helical" evidence="2">
    <location>
        <begin position="6"/>
        <end position="27"/>
    </location>
</feature>
<reference evidence="3 4" key="2">
    <citation type="submission" date="2018-11" db="EMBL/GenBank/DDBJ databases">
        <authorList>
            <consortium name="Pathogen Informatics"/>
        </authorList>
    </citation>
    <scope>NUCLEOTIDE SEQUENCE [LARGE SCALE GENOMIC DNA]</scope>
</reference>
<keyword evidence="2" id="KW-1133">Transmembrane helix</keyword>
<keyword evidence="2" id="KW-0472">Membrane</keyword>
<dbReference type="AlphaFoldDB" id="A0A0R3WXE9"/>
<feature type="region of interest" description="Disordered" evidence="1">
    <location>
        <begin position="31"/>
        <end position="85"/>
    </location>
</feature>
<gene>
    <name evidence="3" type="ORF">TTAC_LOCUS5424</name>
</gene>
<evidence type="ECO:0000313" key="3">
    <source>
        <dbReference type="EMBL" id="VDM26953.1"/>
    </source>
</evidence>
<dbReference type="Proteomes" id="UP000274429">
    <property type="component" value="Unassembled WGS sequence"/>
</dbReference>
<accession>A0A0R3WXE9</accession>
<evidence type="ECO:0000313" key="5">
    <source>
        <dbReference type="WBParaSite" id="TTAC_0000543901-mRNA-1"/>
    </source>
</evidence>
<evidence type="ECO:0000256" key="1">
    <source>
        <dbReference type="SAM" id="MobiDB-lite"/>
    </source>
</evidence>
<evidence type="ECO:0000256" key="2">
    <source>
        <dbReference type="SAM" id="Phobius"/>
    </source>
</evidence>
<keyword evidence="2" id="KW-0812">Transmembrane</keyword>
<protein>
    <submittedName>
        <fullName evidence="3 5">Uncharacterized protein</fullName>
    </submittedName>
</protein>
<reference evidence="5" key="1">
    <citation type="submission" date="2017-02" db="UniProtKB">
        <authorList>
            <consortium name="WormBaseParasite"/>
        </authorList>
    </citation>
    <scope>IDENTIFICATION</scope>
</reference>
<feature type="compositionally biased region" description="Acidic residues" evidence="1">
    <location>
        <begin position="63"/>
        <end position="78"/>
    </location>
</feature>
<keyword evidence="4" id="KW-1185">Reference proteome</keyword>